<evidence type="ECO:0008006" key="4">
    <source>
        <dbReference type="Google" id="ProtNLM"/>
    </source>
</evidence>
<evidence type="ECO:0000313" key="3">
    <source>
        <dbReference type="Proteomes" id="UP000037755"/>
    </source>
</evidence>
<dbReference type="AlphaFoldDB" id="A0A0N0RQS1"/>
<comment type="caution">
    <text evidence="2">The sequence shown here is derived from an EMBL/GenBank/DDBJ whole genome shotgun (WGS) entry which is preliminary data.</text>
</comment>
<dbReference type="EMBL" id="LIYD01000005">
    <property type="protein sequence ID" value="KOS06580.1"/>
    <property type="molecule type" value="Genomic_DNA"/>
</dbReference>
<keyword evidence="1" id="KW-1133">Transmembrane helix</keyword>
<organism evidence="2 3">
    <name type="scientific">Flavobacterium akiainvivens</name>
    <dbReference type="NCBI Taxonomy" id="1202724"/>
    <lineage>
        <taxon>Bacteria</taxon>
        <taxon>Pseudomonadati</taxon>
        <taxon>Bacteroidota</taxon>
        <taxon>Flavobacteriia</taxon>
        <taxon>Flavobacteriales</taxon>
        <taxon>Flavobacteriaceae</taxon>
        <taxon>Flavobacterium</taxon>
    </lineage>
</organism>
<sequence length="237" mass="27768">MERPFETILKISYSAVEKDKENLIFTFDQLDKIIIWVVGFSVTTLSLIVSQIFFANNYSRCILKTVLILCIISTIFGIIYRISALLRIRYYQNISFHLANAFANHEIMPIETMDFEGYNINQINKTITSDFGYDYSDIVQLYNDTDNAEKRQYYIDYLKGEYERLVELSKKEFIAAEKFVKQTMQEAFKFSDKKVDKLFDNDNDISLLKFFDTLGIASFLITLISFISVLIILVFNY</sequence>
<dbReference type="OrthoDB" id="1495357at2"/>
<keyword evidence="1" id="KW-0472">Membrane</keyword>
<evidence type="ECO:0000313" key="2">
    <source>
        <dbReference type="EMBL" id="KOS06580.1"/>
    </source>
</evidence>
<evidence type="ECO:0000256" key="1">
    <source>
        <dbReference type="SAM" id="Phobius"/>
    </source>
</evidence>
<name>A0A0N0RQS1_9FLAO</name>
<dbReference type="RefSeq" id="WP_054408179.1">
    <property type="nucleotide sequence ID" value="NZ_FOYA01000001.1"/>
</dbReference>
<reference evidence="2 3" key="1">
    <citation type="submission" date="2015-08" db="EMBL/GenBank/DDBJ databases">
        <title>Whole genome sequence of Flavobacterium akiainvivens IK-1T, from decaying Wikstroemia oahuensis, an endemic Hawaiian shrub.</title>
        <authorList>
            <person name="Wan X."/>
            <person name="Hou S."/>
            <person name="Saito J."/>
            <person name="Donachie S."/>
        </authorList>
    </citation>
    <scope>NUCLEOTIDE SEQUENCE [LARGE SCALE GENOMIC DNA]</scope>
    <source>
        <strain evidence="2 3">IK-1</strain>
    </source>
</reference>
<keyword evidence="1" id="KW-0812">Transmembrane</keyword>
<feature type="transmembrane region" description="Helical" evidence="1">
    <location>
        <begin position="214"/>
        <end position="235"/>
    </location>
</feature>
<proteinExistence type="predicted"/>
<feature type="transmembrane region" description="Helical" evidence="1">
    <location>
        <begin position="33"/>
        <end position="54"/>
    </location>
</feature>
<keyword evidence="3" id="KW-1185">Reference proteome</keyword>
<dbReference type="PATRIC" id="fig|1202724.3.peg.2375"/>
<accession>A0A0N0RQS1</accession>
<feature type="transmembrane region" description="Helical" evidence="1">
    <location>
        <begin position="66"/>
        <end position="86"/>
    </location>
</feature>
<dbReference type="Proteomes" id="UP000037755">
    <property type="component" value="Unassembled WGS sequence"/>
</dbReference>
<protein>
    <recommendedName>
        <fullName evidence="4">SMODS and SLOG-associating 2TM effector domain-containing protein</fullName>
    </recommendedName>
</protein>
<gene>
    <name evidence="2" type="ORF">AM493_11450</name>
</gene>